<evidence type="ECO:0000313" key="1">
    <source>
        <dbReference type="EMBL" id="GEO95535.1"/>
    </source>
</evidence>
<sequence length="247" mass="27405">MLTVLDEQFAPITSYAVFVNAPLERIKTYESTRERLQPAILTELTGGLRELLPHLEPLSMPATVRKLWVQTREPEWSVYFAGHVRGTESSAEGAVRGYCRHLGVPGLVMATSPHTRRRDGTGRFGNMVFSMHGENGDGIRIVAAQVGDDERWIFTNVGELQSFEQPETYKARRIRDRLTSQKIADYCAALGLYPFEEDFYGPRGLLLDQSAAYLQGRQEVNPLVQKSLAQVQAEAGIVPGEAAGLPG</sequence>
<dbReference type="RefSeq" id="WP_062735791.1">
    <property type="nucleotide sequence ID" value="NZ_BJZS01000048.1"/>
</dbReference>
<organism evidence="1 2">
    <name type="scientific">Kocuria turfanensis</name>
    <dbReference type="NCBI Taxonomy" id="388357"/>
    <lineage>
        <taxon>Bacteria</taxon>
        <taxon>Bacillati</taxon>
        <taxon>Actinomycetota</taxon>
        <taxon>Actinomycetes</taxon>
        <taxon>Micrococcales</taxon>
        <taxon>Micrococcaceae</taxon>
        <taxon>Kocuria</taxon>
    </lineage>
</organism>
<dbReference type="Proteomes" id="UP000321103">
    <property type="component" value="Unassembled WGS sequence"/>
</dbReference>
<protein>
    <submittedName>
        <fullName evidence="1">Uncharacterized protein</fullName>
    </submittedName>
</protein>
<dbReference type="AlphaFoldDB" id="A0A512ICV8"/>
<dbReference type="STRING" id="388357.GCA_001580365_02214"/>
<dbReference type="EMBL" id="BJZS01000048">
    <property type="protein sequence ID" value="GEO95535.1"/>
    <property type="molecule type" value="Genomic_DNA"/>
</dbReference>
<accession>A0A512ICV8</accession>
<comment type="caution">
    <text evidence="1">The sequence shown here is derived from an EMBL/GenBank/DDBJ whole genome shotgun (WGS) entry which is preliminary data.</text>
</comment>
<name>A0A512ICV8_9MICC</name>
<keyword evidence="2" id="KW-1185">Reference proteome</keyword>
<proteinExistence type="predicted"/>
<evidence type="ECO:0000313" key="2">
    <source>
        <dbReference type="Proteomes" id="UP000321103"/>
    </source>
</evidence>
<reference evidence="1 2" key="1">
    <citation type="submission" date="2019-07" db="EMBL/GenBank/DDBJ databases">
        <title>Whole genome shotgun sequence of Kocuria turfanensis NBRC 107627.</title>
        <authorList>
            <person name="Hosoyama A."/>
            <person name="Uohara A."/>
            <person name="Ohji S."/>
            <person name="Ichikawa N."/>
        </authorList>
    </citation>
    <scope>NUCLEOTIDE SEQUENCE [LARGE SCALE GENOMIC DNA]</scope>
    <source>
        <strain evidence="1 2">NBRC 107627</strain>
    </source>
</reference>
<gene>
    <name evidence="1" type="ORF">KTU01_16580</name>
</gene>